<evidence type="ECO:0000259" key="2">
    <source>
        <dbReference type="Pfam" id="PF23550"/>
    </source>
</evidence>
<dbReference type="Gene3D" id="3.80.10.10">
    <property type="entry name" value="Ribonuclease Inhibitor"/>
    <property type="match status" value="2"/>
</dbReference>
<dbReference type="GO" id="GO:0031146">
    <property type="term" value="P:SCF-dependent proteasomal ubiquitin-dependent protein catabolic process"/>
    <property type="evidence" value="ECO:0007669"/>
    <property type="project" value="TreeGrafter"/>
</dbReference>
<dbReference type="SUPFAM" id="SSF52047">
    <property type="entry name" value="RNI-like"/>
    <property type="match status" value="1"/>
</dbReference>
<accession>A0A5C5G0E3</accession>
<feature type="compositionally biased region" description="Polar residues" evidence="1">
    <location>
        <begin position="74"/>
        <end position="96"/>
    </location>
</feature>
<feature type="compositionally biased region" description="Low complexity" evidence="1">
    <location>
        <begin position="135"/>
        <end position="144"/>
    </location>
</feature>
<gene>
    <name evidence="3" type="ORF">DMC30DRAFT_414977</name>
</gene>
<dbReference type="Proteomes" id="UP000311382">
    <property type="component" value="Unassembled WGS sequence"/>
</dbReference>
<feature type="compositionally biased region" description="Low complexity" evidence="1">
    <location>
        <begin position="54"/>
        <end position="66"/>
    </location>
</feature>
<proteinExistence type="predicted"/>
<dbReference type="InterPro" id="IPR056451">
    <property type="entry name" value="Znf_Tbcl_Rhp7"/>
</dbReference>
<evidence type="ECO:0000313" key="3">
    <source>
        <dbReference type="EMBL" id="TNY22558.1"/>
    </source>
</evidence>
<dbReference type="Pfam" id="PF23550">
    <property type="entry name" value="zf_Tbcl_Rhp7"/>
    <property type="match status" value="1"/>
</dbReference>
<evidence type="ECO:0000256" key="1">
    <source>
        <dbReference type="SAM" id="MobiDB-lite"/>
    </source>
</evidence>
<feature type="domain" description="DNA repair protein rhp7 treble clef" evidence="2">
    <location>
        <begin position="181"/>
        <end position="218"/>
    </location>
</feature>
<organism evidence="3 4">
    <name type="scientific">Rhodotorula diobovata</name>
    <dbReference type="NCBI Taxonomy" id="5288"/>
    <lineage>
        <taxon>Eukaryota</taxon>
        <taxon>Fungi</taxon>
        <taxon>Dikarya</taxon>
        <taxon>Basidiomycota</taxon>
        <taxon>Pucciniomycotina</taxon>
        <taxon>Microbotryomycetes</taxon>
        <taxon>Sporidiobolales</taxon>
        <taxon>Sporidiobolaceae</taxon>
        <taxon>Rhodotorula</taxon>
    </lineage>
</organism>
<comment type="caution">
    <text evidence="3">The sequence shown here is derived from an EMBL/GenBank/DDBJ whole genome shotgun (WGS) entry which is preliminary data.</text>
</comment>
<dbReference type="STRING" id="5288.A0A5C5G0E3"/>
<reference evidence="3 4" key="1">
    <citation type="submission" date="2019-03" db="EMBL/GenBank/DDBJ databases">
        <title>Rhodosporidium diobovatum UCD-FST 08-225 genome sequencing, assembly, and annotation.</title>
        <authorList>
            <person name="Fakankun I.U."/>
            <person name="Fristensky B."/>
            <person name="Levin D.B."/>
        </authorList>
    </citation>
    <scope>NUCLEOTIDE SEQUENCE [LARGE SCALE GENOMIC DNA]</scope>
    <source>
        <strain evidence="3 4">UCD-FST 08-225</strain>
    </source>
</reference>
<feature type="compositionally biased region" description="Low complexity" evidence="1">
    <location>
        <begin position="97"/>
        <end position="127"/>
    </location>
</feature>
<keyword evidence="4" id="KW-1185">Reference proteome</keyword>
<evidence type="ECO:0000313" key="4">
    <source>
        <dbReference type="Proteomes" id="UP000311382"/>
    </source>
</evidence>
<dbReference type="InterPro" id="IPR032675">
    <property type="entry name" value="LRR_dom_sf"/>
</dbReference>
<feature type="region of interest" description="Disordered" evidence="1">
    <location>
        <begin position="1"/>
        <end position="177"/>
    </location>
</feature>
<dbReference type="GO" id="GO:0019005">
    <property type="term" value="C:SCF ubiquitin ligase complex"/>
    <property type="evidence" value="ECO:0007669"/>
    <property type="project" value="TreeGrafter"/>
</dbReference>
<feature type="region of interest" description="Disordered" evidence="1">
    <location>
        <begin position="533"/>
        <end position="556"/>
    </location>
</feature>
<sequence>MAPRRRNTNDQGQGSSNDSAPVTGPRSALTSFLREQGITGNNARLNYAPRRSHPPAATAPSAAASTADDDDEGNSAQASTTDSTSVTLTQAAGDNQASSSTSSSVTASVAPSTDANAQAGPSTSSSSSKKRKSGADSSSSSKTAAAKKKKKKPDDVDADDFNLAGVPHSAPKKGRYENRLPGSIAVCAECGKKFTVSKYTASNPRGSGVLCAPCTSESIEDRATFPSAAKGAAAAAKKPAKKKAQRAELETLYTPVPTLQQTCLAVVGQYATDIEALGDIGLKNLDRVAKVLCKNRALTGDNLRLFLEVGHRELRLYDCTNVKDQDLALVSTFCPHLERLSLSLCGRLDDDVIEAWMKSFRELRHLSLYAPYLVTAKKWIEFLSQCGTDRLQFETFELRMSSRFDDAALAALVSHNPSLTTLQLAELGRLTSPSLSALHPLTHLSSLDLSRLGTPQGQVLLDEDVVALLERVGPGLAELTLDGNEMLTEGVLVDGVKKYCGGLRKLSLADCVEVHTEGVEALFGAGPAVSAQGEKVEEAGAGAGERAEGEVEGEVSAVENKTDAAAAGPTEPWSSPGLHTLNLHRLGSLSPLALSSILSHSGRTLRNLSLHSCDELDAPLLTEALPAQAPGLEVLDLSFVRATDNFVVQALLDGCERLRVLFLHGNNRVTAEVPRKAGVQLRGLENAVHSEIPPDMPW</sequence>
<dbReference type="PANTHER" id="PTHR13318">
    <property type="entry name" value="PARTNER OF PAIRED, ISOFORM B-RELATED"/>
    <property type="match status" value="1"/>
</dbReference>
<feature type="compositionally biased region" description="Polar residues" evidence="1">
    <location>
        <begin position="9"/>
        <end position="20"/>
    </location>
</feature>
<dbReference type="AlphaFoldDB" id="A0A5C5G0E3"/>
<dbReference type="OrthoDB" id="421226at2759"/>
<protein>
    <recommendedName>
        <fullName evidence="2">DNA repair protein rhp7 treble clef domain-containing protein</fullName>
    </recommendedName>
</protein>
<name>A0A5C5G0E3_9BASI</name>
<dbReference type="InterPro" id="IPR006553">
    <property type="entry name" value="Leu-rich_rpt_Cys-con_subtyp"/>
</dbReference>
<dbReference type="SMART" id="SM00367">
    <property type="entry name" value="LRR_CC"/>
    <property type="match status" value="3"/>
</dbReference>
<dbReference type="EMBL" id="SOZI01000023">
    <property type="protein sequence ID" value="TNY22558.1"/>
    <property type="molecule type" value="Genomic_DNA"/>
</dbReference>